<sequence length="765" mass="89891">MKNKKKFSKIIRIWFITYIIMLVLPLLINFFLFRYSSVIIEEEISKTRSAGLMQLQSSIDEKLVSLRRTAVMLANDAKVLGLLKENRNNELESHRYEILELIKYKEILKVSNSDIDNILIYFNSNKRLMYDGAYLSDQYVYDYYVDKETYTSHDQWIDYMKQQYKSEYITQSLLKDNIAFAMSLPFNSNKIDNDNLFVSIESEKIVSNLKDYELSDKAVIYILANNNEVIASSNNFTPIKAFNYDVLSDNGDYVYSEYENKQMVAFSVKSNINDWKYVVLTDVTDFQAKKNNYTHMVILATLLNLILGTILAYKFSKRNYKPVKKIINMVSEKYQQTDENNGEEYTYLQSAFEKTFFKLDSLEDKVKEQKNILRKNFINRLLNGDLNDLKIIKDRIGQFDIKLEYDLFTVIIIQVNTLEREKSRHDLVPFVKIGEYFQEILKKCSNIFYSIRNNKIILVANSNKNTWNRMHTQIYDWVDQLKQELDKVILIQLNVAVSNCYKSLLDVPEAYQESLSCLDYIQKYESDSVMFYEEIQNNEPYYYPLSEEQILTNYIKNGDVDKAKDLLKVLYRKNFDVNNIGINVGKNLIFDITATVLKSMGKLNQKNIIDQDKELMKIIGAKSLLDMKKKLNVLMEKVCQLYTEYIKAEQSVLLSEKINAYIENNFMNSEINVSKLADYFQLTPSYLTKLYKGEKNISILKKINQVRINHAKELLLNTNLSINEIANKIGILYDTSFIRIFKSIEYITPGQYRRQNIENAKNMHK</sequence>
<reference evidence="6" key="1">
    <citation type="submission" date="2022-06" db="EMBL/GenBank/DDBJ databases">
        <title>Vallitalea longa sp. nov., an anaerobic bacterium isolated from marine sediment.</title>
        <authorList>
            <person name="Hirano S."/>
            <person name="Terahara T."/>
            <person name="Mori K."/>
            <person name="Hamada M."/>
            <person name="Matsumoto R."/>
            <person name="Kobayashi T."/>
        </authorList>
    </citation>
    <scope>NUCLEOTIDE SEQUENCE</scope>
    <source>
        <strain evidence="6">SH18-1</strain>
    </source>
</reference>
<dbReference type="InterPro" id="IPR018060">
    <property type="entry name" value="HTH_AraC"/>
</dbReference>
<dbReference type="Pfam" id="PF12833">
    <property type="entry name" value="HTH_18"/>
    <property type="match status" value="1"/>
</dbReference>
<protein>
    <submittedName>
        <fullName evidence="6">HTH-type transcriptional regulator YesS</fullName>
    </submittedName>
</protein>
<evidence type="ECO:0000256" key="1">
    <source>
        <dbReference type="ARBA" id="ARBA00023015"/>
    </source>
</evidence>
<dbReference type="PANTHER" id="PTHR43280:SF2">
    <property type="entry name" value="HTH-TYPE TRANSCRIPTIONAL REGULATOR EXSA"/>
    <property type="match status" value="1"/>
</dbReference>
<keyword evidence="4" id="KW-1133">Transmembrane helix</keyword>
<keyword evidence="1" id="KW-0805">Transcription regulation</keyword>
<organism evidence="6 7">
    <name type="scientific">Vallitalea longa</name>
    <dbReference type="NCBI Taxonomy" id="2936439"/>
    <lineage>
        <taxon>Bacteria</taxon>
        <taxon>Bacillati</taxon>
        <taxon>Bacillota</taxon>
        <taxon>Clostridia</taxon>
        <taxon>Lachnospirales</taxon>
        <taxon>Vallitaleaceae</taxon>
        <taxon>Vallitalea</taxon>
    </lineage>
</organism>
<dbReference type="GO" id="GO:0003700">
    <property type="term" value="F:DNA-binding transcription factor activity"/>
    <property type="evidence" value="ECO:0007669"/>
    <property type="project" value="InterPro"/>
</dbReference>
<keyword evidence="3" id="KW-0804">Transcription</keyword>
<gene>
    <name evidence="6" type="primary">yesS</name>
    <name evidence="6" type="ORF">SH1V18_39520</name>
</gene>
<dbReference type="EMBL" id="BRLB01000017">
    <property type="protein sequence ID" value="GKX31472.1"/>
    <property type="molecule type" value="Genomic_DNA"/>
</dbReference>
<dbReference type="PROSITE" id="PS01124">
    <property type="entry name" value="HTH_ARAC_FAMILY_2"/>
    <property type="match status" value="1"/>
</dbReference>
<dbReference type="AlphaFoldDB" id="A0A9W6DHE1"/>
<dbReference type="Gene3D" id="1.10.10.60">
    <property type="entry name" value="Homeodomain-like"/>
    <property type="match status" value="2"/>
</dbReference>
<feature type="transmembrane region" description="Helical" evidence="4">
    <location>
        <begin position="12"/>
        <end position="33"/>
    </location>
</feature>
<evidence type="ECO:0000256" key="3">
    <source>
        <dbReference type="ARBA" id="ARBA00023163"/>
    </source>
</evidence>
<proteinExistence type="predicted"/>
<dbReference type="Pfam" id="PF17853">
    <property type="entry name" value="GGDEF_2"/>
    <property type="match status" value="1"/>
</dbReference>
<evidence type="ECO:0000256" key="2">
    <source>
        <dbReference type="ARBA" id="ARBA00023125"/>
    </source>
</evidence>
<keyword evidence="4" id="KW-0472">Membrane</keyword>
<comment type="caution">
    <text evidence="6">The sequence shown here is derived from an EMBL/GenBank/DDBJ whole genome shotgun (WGS) entry which is preliminary data.</text>
</comment>
<dbReference type="SUPFAM" id="SSF46689">
    <property type="entry name" value="Homeodomain-like"/>
    <property type="match status" value="1"/>
</dbReference>
<dbReference type="Proteomes" id="UP001144256">
    <property type="component" value="Unassembled WGS sequence"/>
</dbReference>
<keyword evidence="4" id="KW-0812">Transmembrane</keyword>
<feature type="domain" description="HTH araC/xylS-type" evidence="5">
    <location>
        <begin position="656"/>
        <end position="755"/>
    </location>
</feature>
<dbReference type="SMART" id="SM00342">
    <property type="entry name" value="HTH_ARAC"/>
    <property type="match status" value="1"/>
</dbReference>
<name>A0A9W6DHE1_9FIRM</name>
<dbReference type="PANTHER" id="PTHR43280">
    <property type="entry name" value="ARAC-FAMILY TRANSCRIPTIONAL REGULATOR"/>
    <property type="match status" value="1"/>
</dbReference>
<feature type="transmembrane region" description="Helical" evidence="4">
    <location>
        <begin position="293"/>
        <end position="315"/>
    </location>
</feature>
<keyword evidence="2" id="KW-0238">DNA-binding</keyword>
<evidence type="ECO:0000313" key="6">
    <source>
        <dbReference type="EMBL" id="GKX31472.1"/>
    </source>
</evidence>
<evidence type="ECO:0000259" key="5">
    <source>
        <dbReference type="PROSITE" id="PS01124"/>
    </source>
</evidence>
<dbReference type="GO" id="GO:0043565">
    <property type="term" value="F:sequence-specific DNA binding"/>
    <property type="evidence" value="ECO:0007669"/>
    <property type="project" value="InterPro"/>
</dbReference>
<evidence type="ECO:0000313" key="7">
    <source>
        <dbReference type="Proteomes" id="UP001144256"/>
    </source>
</evidence>
<accession>A0A9W6DHE1</accession>
<dbReference type="RefSeq" id="WP_281818567.1">
    <property type="nucleotide sequence ID" value="NZ_BRLB01000017.1"/>
</dbReference>
<evidence type="ECO:0000256" key="4">
    <source>
        <dbReference type="SAM" id="Phobius"/>
    </source>
</evidence>
<dbReference type="InterPro" id="IPR009057">
    <property type="entry name" value="Homeodomain-like_sf"/>
</dbReference>
<keyword evidence="7" id="KW-1185">Reference proteome</keyword>
<dbReference type="InterPro" id="IPR041522">
    <property type="entry name" value="CdaR_GGDEF"/>
</dbReference>